<reference evidence="2" key="1">
    <citation type="submission" date="2019-08" db="EMBL/GenBank/DDBJ databases">
        <authorList>
            <person name="Kucharzyk K."/>
            <person name="Murdoch R.W."/>
            <person name="Higgins S."/>
            <person name="Loffler F."/>
        </authorList>
    </citation>
    <scope>NUCLEOTIDE SEQUENCE</scope>
</reference>
<protein>
    <submittedName>
        <fullName evidence="2">Uncharacterized protein</fullName>
    </submittedName>
</protein>
<gene>
    <name evidence="2" type="ORF">SDC9_149082</name>
</gene>
<proteinExistence type="predicted"/>
<feature type="region of interest" description="Disordered" evidence="1">
    <location>
        <begin position="1"/>
        <end position="27"/>
    </location>
</feature>
<organism evidence="2">
    <name type="scientific">bioreactor metagenome</name>
    <dbReference type="NCBI Taxonomy" id="1076179"/>
    <lineage>
        <taxon>unclassified sequences</taxon>
        <taxon>metagenomes</taxon>
        <taxon>ecological metagenomes</taxon>
    </lineage>
</organism>
<evidence type="ECO:0000256" key="1">
    <source>
        <dbReference type="SAM" id="MobiDB-lite"/>
    </source>
</evidence>
<accession>A0A645EKM6</accession>
<sequence length="118" mass="13435">MKEQHETDESNDGGTAKIGLQEDHQDCGSRNRERFLHHFIKIIINVVLVAGNEPGQVQNQIQLHELRGLEPKRSNIDPTACPLRCGARPKQQISQNAEKNNQSVMQQLVVFEQTLREK</sequence>
<evidence type="ECO:0000313" key="2">
    <source>
        <dbReference type="EMBL" id="MPN01870.1"/>
    </source>
</evidence>
<dbReference type="AlphaFoldDB" id="A0A645EKM6"/>
<comment type="caution">
    <text evidence="2">The sequence shown here is derived from an EMBL/GenBank/DDBJ whole genome shotgun (WGS) entry which is preliminary data.</text>
</comment>
<dbReference type="EMBL" id="VSSQ01047847">
    <property type="protein sequence ID" value="MPN01870.1"/>
    <property type="molecule type" value="Genomic_DNA"/>
</dbReference>
<name>A0A645EKM6_9ZZZZ</name>